<dbReference type="SUPFAM" id="SSF101898">
    <property type="entry name" value="NHL repeat"/>
    <property type="match status" value="1"/>
</dbReference>
<dbReference type="EMBL" id="FONV01000021">
    <property type="protein sequence ID" value="SFF77624.1"/>
    <property type="molecule type" value="Genomic_DNA"/>
</dbReference>
<protein>
    <submittedName>
        <fullName evidence="1">Virginiamycin B lyase</fullName>
    </submittedName>
</protein>
<dbReference type="Pfam" id="PF24684">
    <property type="entry name" value="Vgb_lyase"/>
    <property type="match status" value="1"/>
</dbReference>
<dbReference type="STRING" id="35752.SAMN05421541_121111"/>
<dbReference type="AlphaFoldDB" id="A0A1I2LEB7"/>
<dbReference type="PANTHER" id="PTHR40274">
    <property type="entry name" value="VIRGINIAMYCIN B LYASE"/>
    <property type="match status" value="1"/>
</dbReference>
<organism evidence="1 2">
    <name type="scientific">Actinoplanes philippinensis</name>
    <dbReference type="NCBI Taxonomy" id="35752"/>
    <lineage>
        <taxon>Bacteria</taxon>
        <taxon>Bacillati</taxon>
        <taxon>Actinomycetota</taxon>
        <taxon>Actinomycetes</taxon>
        <taxon>Micromonosporales</taxon>
        <taxon>Micromonosporaceae</taxon>
        <taxon>Actinoplanes</taxon>
    </lineage>
</organism>
<gene>
    <name evidence="1" type="ORF">SAMN05421541_121111</name>
</gene>
<evidence type="ECO:0000313" key="2">
    <source>
        <dbReference type="Proteomes" id="UP000199645"/>
    </source>
</evidence>
<name>A0A1I2LEB7_9ACTN</name>
<sequence length="281" mass="28725">MTEVTLPPGWAPYAVAGDPRGTLWTTILDPPALAWVTAGGVRHEPLDGRPMLLAVASDGAVWCTRSDDRLVRRDPGGAHTVFETPAGATPYGIAPADGGGVWFTAPGLNRIGHVTLAGDLTMIDLPVPDARAAMITVDTGGIVWVALNGAGALARLSGGTLEIVELPGGRAPAAPVGIAASKAGVWYADIAGGCAGLVDSSGAVRQITFDDPACRPHAVAADPGGGCWVTLWGSGDLARISAGGDVTLHRLPGREPHGLWVTTDRVWVAMESGALVSVDRT</sequence>
<dbReference type="PANTHER" id="PTHR40274:SF3">
    <property type="entry name" value="VIRGINIAMYCIN B LYASE"/>
    <property type="match status" value="1"/>
</dbReference>
<evidence type="ECO:0000313" key="1">
    <source>
        <dbReference type="EMBL" id="SFF77624.1"/>
    </source>
</evidence>
<reference evidence="1 2" key="1">
    <citation type="submission" date="2016-10" db="EMBL/GenBank/DDBJ databases">
        <authorList>
            <person name="de Groot N.N."/>
        </authorList>
    </citation>
    <scope>NUCLEOTIDE SEQUENCE [LARGE SCALE GENOMIC DNA]</scope>
    <source>
        <strain evidence="1 2">DSM 43019</strain>
    </source>
</reference>
<dbReference type="RefSeq" id="WP_239143846.1">
    <property type="nucleotide sequence ID" value="NZ_BOMT01000073.1"/>
</dbReference>
<dbReference type="Gene3D" id="2.130.10.10">
    <property type="entry name" value="YVTN repeat-like/Quinoprotein amine dehydrogenase"/>
    <property type="match status" value="1"/>
</dbReference>
<accession>A0A1I2LEB7</accession>
<dbReference type="InterPro" id="IPR051344">
    <property type="entry name" value="Vgb"/>
</dbReference>
<dbReference type="Proteomes" id="UP000199645">
    <property type="component" value="Unassembled WGS sequence"/>
</dbReference>
<dbReference type="InterPro" id="IPR015943">
    <property type="entry name" value="WD40/YVTN_repeat-like_dom_sf"/>
</dbReference>
<dbReference type="GO" id="GO:0016829">
    <property type="term" value="F:lyase activity"/>
    <property type="evidence" value="ECO:0007669"/>
    <property type="project" value="UniProtKB-KW"/>
</dbReference>
<keyword evidence="1" id="KW-0456">Lyase</keyword>
<proteinExistence type="predicted"/>
<keyword evidence="2" id="KW-1185">Reference proteome</keyword>